<organism evidence="1 2">
    <name type="scientific">Thalassiosira oceanica</name>
    <name type="common">Marine diatom</name>
    <dbReference type="NCBI Taxonomy" id="159749"/>
    <lineage>
        <taxon>Eukaryota</taxon>
        <taxon>Sar</taxon>
        <taxon>Stramenopiles</taxon>
        <taxon>Ochrophyta</taxon>
        <taxon>Bacillariophyta</taxon>
        <taxon>Coscinodiscophyceae</taxon>
        <taxon>Thalassiosirophycidae</taxon>
        <taxon>Thalassiosirales</taxon>
        <taxon>Thalassiosiraceae</taxon>
        <taxon>Thalassiosira</taxon>
    </lineage>
</organism>
<keyword evidence="2" id="KW-1185">Reference proteome</keyword>
<dbReference type="OrthoDB" id="44866at2759"/>
<comment type="caution">
    <text evidence="1">The sequence shown here is derived from an EMBL/GenBank/DDBJ whole genome shotgun (WGS) entry which is preliminary data.</text>
</comment>
<dbReference type="AlphaFoldDB" id="K0REM3"/>
<evidence type="ECO:0000313" key="1">
    <source>
        <dbReference type="EMBL" id="EJK47521.1"/>
    </source>
</evidence>
<accession>K0REM3</accession>
<reference evidence="1 2" key="1">
    <citation type="journal article" date="2012" name="Genome Biol.">
        <title>Genome and low-iron response of an oceanic diatom adapted to chronic iron limitation.</title>
        <authorList>
            <person name="Lommer M."/>
            <person name="Specht M."/>
            <person name="Roy A.S."/>
            <person name="Kraemer L."/>
            <person name="Andreson R."/>
            <person name="Gutowska M.A."/>
            <person name="Wolf J."/>
            <person name="Bergner S.V."/>
            <person name="Schilhabel M.B."/>
            <person name="Klostermeier U.C."/>
            <person name="Beiko R.G."/>
            <person name="Rosenstiel P."/>
            <person name="Hippler M."/>
            <person name="Laroche J."/>
        </authorList>
    </citation>
    <scope>NUCLEOTIDE SEQUENCE [LARGE SCALE GENOMIC DNA]</scope>
    <source>
        <strain evidence="1 2">CCMP1005</strain>
    </source>
</reference>
<name>K0REM3_THAOC</name>
<protein>
    <submittedName>
        <fullName evidence="1">Uncharacterized protein</fullName>
    </submittedName>
</protein>
<dbReference type="OMA" id="THARMID"/>
<proteinExistence type="predicted"/>
<dbReference type="eggNOG" id="ENOG502SRVH">
    <property type="taxonomic scope" value="Eukaryota"/>
</dbReference>
<gene>
    <name evidence="1" type="ORF">THAOC_33743</name>
</gene>
<sequence>MSPVTFEMQDALNKRFPEGHPNSQKTPKYTYSRHHAGAWWGRRGRTTAWLDLLAVTDGAEWRLRTGSGYLLQSNFCNISVFEDGEIVGVASVASSLEHARKPSASGKGFGASKKKKAKYSIEDKSYNLQSTLDESSAGDTHARMIDFFNAHNDWKPLFKYVVGPGGTLATPFLADVEHQSMHIWDMSTIEQRNPWRLLPSKPTEQSSLDVLSVFLDELQRSLLDIPLDSIITGENDMHFLEEGRRTIAVTRFHVLDDNHGFATETNGDNWQESLFKTCWSEMAHLMSQDEVDSGSLVLLPHLKDDVGIDCVKEFVEQKLIRPIHWLGRGSDWEIVAMQRGSVGVRLLYKLGAIPDLKDRDSGSDEEIEL</sequence>
<dbReference type="Proteomes" id="UP000266841">
    <property type="component" value="Unassembled WGS sequence"/>
</dbReference>
<dbReference type="EMBL" id="AGNL01046868">
    <property type="protein sequence ID" value="EJK47521.1"/>
    <property type="molecule type" value="Genomic_DNA"/>
</dbReference>
<evidence type="ECO:0000313" key="2">
    <source>
        <dbReference type="Proteomes" id="UP000266841"/>
    </source>
</evidence>